<comment type="function">
    <text evidence="1">Alpha-L-fucosidase is responsible for hydrolyzing the alpha-1,6-linked fucose joined to the reducing-end N-acetylglucosamine of the carbohydrate moieties of glycoproteins.</text>
</comment>
<evidence type="ECO:0000256" key="4">
    <source>
        <dbReference type="ARBA" id="ARBA00022729"/>
    </source>
</evidence>
<dbReference type="EC" id="3.2.1.51" evidence="3"/>
<comment type="similarity">
    <text evidence="2">Belongs to the glycosyl hydrolase 29 family.</text>
</comment>
<dbReference type="InterPro" id="IPR017853">
    <property type="entry name" value="GH"/>
</dbReference>
<dbReference type="GO" id="GO:0005764">
    <property type="term" value="C:lysosome"/>
    <property type="evidence" value="ECO:0007669"/>
    <property type="project" value="TreeGrafter"/>
</dbReference>
<reference evidence="8" key="1">
    <citation type="submission" date="2020-02" db="EMBL/GenBank/DDBJ databases">
        <authorList>
            <person name="Meier V. D."/>
        </authorList>
    </citation>
    <scope>NUCLEOTIDE SEQUENCE</scope>
    <source>
        <strain evidence="8">AVDCRST_MAG88</strain>
    </source>
</reference>
<evidence type="ECO:0000256" key="2">
    <source>
        <dbReference type="ARBA" id="ARBA00007951"/>
    </source>
</evidence>
<dbReference type="PIRSF" id="PIRSF001092">
    <property type="entry name" value="Alpha-L-fucosidase"/>
    <property type="match status" value="1"/>
</dbReference>
<dbReference type="Gene3D" id="3.20.20.80">
    <property type="entry name" value="Glycosidases"/>
    <property type="match status" value="1"/>
</dbReference>
<name>A0A6J4V140_9BACT</name>
<feature type="domain" description="Glycoside hydrolase family 29 N-terminal" evidence="7">
    <location>
        <begin position="16"/>
        <end position="329"/>
    </location>
</feature>
<dbReference type="SUPFAM" id="SSF51445">
    <property type="entry name" value="(Trans)glycosidases"/>
    <property type="match status" value="1"/>
</dbReference>
<keyword evidence="6 8" id="KW-0326">Glycosidase</keyword>
<dbReference type="AlphaFoldDB" id="A0A6J4V140"/>
<keyword evidence="4" id="KW-0732">Signal</keyword>
<dbReference type="InterPro" id="IPR057739">
    <property type="entry name" value="Glyco_hydro_29_N"/>
</dbReference>
<dbReference type="GO" id="GO:0006004">
    <property type="term" value="P:fucose metabolic process"/>
    <property type="evidence" value="ECO:0007669"/>
    <property type="project" value="InterPro"/>
</dbReference>
<dbReference type="GO" id="GO:0004560">
    <property type="term" value="F:alpha-L-fucosidase activity"/>
    <property type="evidence" value="ECO:0007669"/>
    <property type="project" value="UniProtKB-EC"/>
</dbReference>
<dbReference type="PRINTS" id="PR00741">
    <property type="entry name" value="GLHYDRLASE29"/>
</dbReference>
<evidence type="ECO:0000256" key="6">
    <source>
        <dbReference type="ARBA" id="ARBA00023295"/>
    </source>
</evidence>
<evidence type="ECO:0000256" key="5">
    <source>
        <dbReference type="ARBA" id="ARBA00022801"/>
    </source>
</evidence>
<protein>
    <recommendedName>
        <fullName evidence="3">alpha-L-fucosidase</fullName>
        <ecNumber evidence="3">3.2.1.51</ecNumber>
    </recommendedName>
</protein>
<evidence type="ECO:0000256" key="1">
    <source>
        <dbReference type="ARBA" id="ARBA00004071"/>
    </source>
</evidence>
<dbReference type="InterPro" id="IPR016286">
    <property type="entry name" value="FUC_metazoa-typ"/>
</dbReference>
<dbReference type="SMART" id="SM00812">
    <property type="entry name" value="Alpha_L_fucos"/>
    <property type="match status" value="1"/>
</dbReference>
<dbReference type="Pfam" id="PF01120">
    <property type="entry name" value="Alpha_L_fucos"/>
    <property type="match status" value="1"/>
</dbReference>
<gene>
    <name evidence="8" type="ORF">AVDCRST_MAG88-1730</name>
</gene>
<sequence>MSADEGAIRESAFQREDARHDPRLDWFRDAKFGLFIHWGLYAIPAGEWRGERVPGIGEWIMLRARIPVAEYEQLARQFNPVKFDAAEWVGLAKRAGQRYLVITAKHHDGFCLFDSAVTDYDIVEATPFGRDPLEELAAECQRQDIKFCFYYSQTQDWHHPNGDGNDWDYDEAAKDFDGYVQNYVKPQVRELLTNYGPIGLIWFDTPKRMTPEQSRQLVDLVHELQPDCLVNGRVGNALGDYAEARDNAFPDAAVAMDWETPATINDTWGYKHDDHNWKGTDDLVRKLVDVASKGGNYLLNVGPTAEGVIPQPSVERLEAMGRWLEVNGEGVYGTRPGPLQGLDWCRTTARPGKVYLHVFDWPEGGRLRLPDAVGAVSGARLLADRSAPPLAVTAEGGEIVIAGPVRAPDAIDTVIVLDVAP</sequence>
<dbReference type="PANTHER" id="PTHR10030">
    <property type="entry name" value="ALPHA-L-FUCOSIDASE"/>
    <property type="match status" value="1"/>
</dbReference>
<organism evidence="8">
    <name type="scientific">uncultured Thermomicrobiales bacterium</name>
    <dbReference type="NCBI Taxonomy" id="1645740"/>
    <lineage>
        <taxon>Bacteria</taxon>
        <taxon>Pseudomonadati</taxon>
        <taxon>Thermomicrobiota</taxon>
        <taxon>Thermomicrobia</taxon>
        <taxon>Thermomicrobiales</taxon>
        <taxon>environmental samples</taxon>
    </lineage>
</organism>
<evidence type="ECO:0000313" key="8">
    <source>
        <dbReference type="EMBL" id="CAA9563876.1"/>
    </source>
</evidence>
<dbReference type="InterPro" id="IPR000933">
    <property type="entry name" value="Glyco_hydro_29"/>
</dbReference>
<dbReference type="PANTHER" id="PTHR10030:SF37">
    <property type="entry name" value="ALPHA-L-FUCOSIDASE-RELATED"/>
    <property type="match status" value="1"/>
</dbReference>
<dbReference type="GO" id="GO:0016139">
    <property type="term" value="P:glycoside catabolic process"/>
    <property type="evidence" value="ECO:0007669"/>
    <property type="project" value="TreeGrafter"/>
</dbReference>
<keyword evidence="5 8" id="KW-0378">Hydrolase</keyword>
<evidence type="ECO:0000256" key="3">
    <source>
        <dbReference type="ARBA" id="ARBA00012662"/>
    </source>
</evidence>
<accession>A0A6J4V140</accession>
<proteinExistence type="inferred from homology"/>
<evidence type="ECO:0000259" key="7">
    <source>
        <dbReference type="Pfam" id="PF01120"/>
    </source>
</evidence>
<dbReference type="EMBL" id="CADCWM010000493">
    <property type="protein sequence ID" value="CAA9563876.1"/>
    <property type="molecule type" value="Genomic_DNA"/>
</dbReference>